<comment type="caution">
    <text evidence="1">The sequence shown here is derived from an EMBL/GenBank/DDBJ whole genome shotgun (WGS) entry which is preliminary data.</text>
</comment>
<name>A0A438DB10_VITVI</name>
<evidence type="ECO:0000313" key="2">
    <source>
        <dbReference type="Proteomes" id="UP000288805"/>
    </source>
</evidence>
<gene>
    <name evidence="1" type="ORF">CK203_076554</name>
</gene>
<dbReference type="AlphaFoldDB" id="A0A438DB10"/>
<proteinExistence type="predicted"/>
<organism evidence="1 2">
    <name type="scientific">Vitis vinifera</name>
    <name type="common">Grape</name>
    <dbReference type="NCBI Taxonomy" id="29760"/>
    <lineage>
        <taxon>Eukaryota</taxon>
        <taxon>Viridiplantae</taxon>
        <taxon>Streptophyta</taxon>
        <taxon>Embryophyta</taxon>
        <taxon>Tracheophyta</taxon>
        <taxon>Spermatophyta</taxon>
        <taxon>Magnoliopsida</taxon>
        <taxon>eudicotyledons</taxon>
        <taxon>Gunneridae</taxon>
        <taxon>Pentapetalae</taxon>
        <taxon>rosids</taxon>
        <taxon>Vitales</taxon>
        <taxon>Vitaceae</taxon>
        <taxon>Viteae</taxon>
        <taxon>Vitis</taxon>
    </lineage>
</organism>
<dbReference type="EMBL" id="QGNW01001711">
    <property type="protein sequence ID" value="RVW32643.1"/>
    <property type="molecule type" value="Genomic_DNA"/>
</dbReference>
<reference evidence="1 2" key="1">
    <citation type="journal article" date="2018" name="PLoS Genet.">
        <title>Population sequencing reveals clonal diversity and ancestral inbreeding in the grapevine cultivar Chardonnay.</title>
        <authorList>
            <person name="Roach M.J."/>
            <person name="Johnson D.L."/>
            <person name="Bohlmann J."/>
            <person name="van Vuuren H.J."/>
            <person name="Jones S.J."/>
            <person name="Pretorius I.S."/>
            <person name="Schmidt S.A."/>
            <person name="Borneman A.R."/>
        </authorList>
    </citation>
    <scope>NUCLEOTIDE SEQUENCE [LARGE SCALE GENOMIC DNA]</scope>
    <source>
        <strain evidence="2">cv. Chardonnay</strain>
        <tissue evidence="1">Leaf</tissue>
    </source>
</reference>
<protein>
    <recommendedName>
        <fullName evidence="3">Reverse transcriptase domain-containing protein</fullName>
    </recommendedName>
</protein>
<dbReference type="Proteomes" id="UP000288805">
    <property type="component" value="Unassembled WGS sequence"/>
</dbReference>
<evidence type="ECO:0000313" key="1">
    <source>
        <dbReference type="EMBL" id="RVW32643.1"/>
    </source>
</evidence>
<accession>A0A438DB10</accession>
<sequence>MGRLFSSVMQCILPRIVSDHSLILLDVDGMQRGHFPFRGMSFEALSGQDTTKLEEPFVEEEVFNALLAVNGDKALANEAIDPMLKSNRSGVLYKLDIQKAYDCVN</sequence>
<evidence type="ECO:0008006" key="3">
    <source>
        <dbReference type="Google" id="ProtNLM"/>
    </source>
</evidence>